<sequence>MSLSTTTTATYELVKYSRAYNHSTPTTPSEQAELQWQHFVNPVIKLTMDTRKDTTGHLESYRLRIVWTFSADPHAMDVDQREVVFEDLDLVTYSAMPNLQASMHGIPLKAVYQDAVVGLRYQHPRVAPTGATPTNTRPRATQPSASSTLATPALQATSQSMLRSSQSTVHMAVDDPAPAAPIRRTQTSLPPFSTLVSSSSAGWEPHTASQGQGVYSNQALSSLTSSRNSAAGHWMHSDRANTTEVGSEVTLGRQEGAYSSSSRPSSAVSVSSAAAAHASSSGSHRSSDVYAPVISHDSTAAALDLPYAPALGSAATATRDTAATGLPVQIKPQLDKTSSRSAASSDVSDLPSSSFPHASSSPPRSGSGRLRQSSPELMPPPPVPPSAVSTAIPGELSGSTREEIAGGDATTIAPAPPSLDVTSTMASGSQKDSTGEKIMTTLSMQEGTSVYGLPKAELEALVAEVIREDGFAELMAALDGMWRVKGLIGIS</sequence>
<dbReference type="AlphaFoldDB" id="A0AAD7TJW0"/>
<feature type="region of interest" description="Disordered" evidence="1">
    <location>
        <begin position="326"/>
        <end position="393"/>
    </location>
</feature>
<evidence type="ECO:0000313" key="3">
    <source>
        <dbReference type="Proteomes" id="UP001215151"/>
    </source>
</evidence>
<feature type="region of interest" description="Disordered" evidence="1">
    <location>
        <begin position="227"/>
        <end position="247"/>
    </location>
</feature>
<feature type="compositionally biased region" description="Low complexity" evidence="1">
    <location>
        <begin position="339"/>
        <end position="376"/>
    </location>
</feature>
<dbReference type="Proteomes" id="UP001215151">
    <property type="component" value="Unassembled WGS sequence"/>
</dbReference>
<accession>A0AAD7TJW0</accession>
<keyword evidence="3" id="KW-1185">Reference proteome</keyword>
<dbReference type="EMBL" id="JAPEVG010000408">
    <property type="protein sequence ID" value="KAJ8463228.1"/>
    <property type="molecule type" value="Genomic_DNA"/>
</dbReference>
<organism evidence="2 3">
    <name type="scientific">Trametes cubensis</name>
    <dbReference type="NCBI Taxonomy" id="1111947"/>
    <lineage>
        <taxon>Eukaryota</taxon>
        <taxon>Fungi</taxon>
        <taxon>Dikarya</taxon>
        <taxon>Basidiomycota</taxon>
        <taxon>Agaricomycotina</taxon>
        <taxon>Agaricomycetes</taxon>
        <taxon>Polyporales</taxon>
        <taxon>Polyporaceae</taxon>
        <taxon>Trametes</taxon>
    </lineage>
</organism>
<feature type="compositionally biased region" description="Polar residues" evidence="1">
    <location>
        <begin position="184"/>
        <end position="212"/>
    </location>
</feature>
<gene>
    <name evidence="2" type="ORF">ONZ51_g10389</name>
</gene>
<feature type="region of interest" description="Disordered" evidence="1">
    <location>
        <begin position="180"/>
        <end position="212"/>
    </location>
</feature>
<reference evidence="2" key="1">
    <citation type="submission" date="2022-11" db="EMBL/GenBank/DDBJ databases">
        <title>Genome Sequence of Cubamyces cubensis.</title>
        <authorList>
            <person name="Buettner E."/>
        </authorList>
    </citation>
    <scope>NUCLEOTIDE SEQUENCE</scope>
    <source>
        <strain evidence="2">MPL-01</strain>
    </source>
</reference>
<protein>
    <recommendedName>
        <fullName evidence="4">Autophagy-related protein 13</fullName>
    </recommendedName>
</protein>
<proteinExistence type="predicted"/>
<evidence type="ECO:0000313" key="2">
    <source>
        <dbReference type="EMBL" id="KAJ8463228.1"/>
    </source>
</evidence>
<comment type="caution">
    <text evidence="2">The sequence shown here is derived from an EMBL/GenBank/DDBJ whole genome shotgun (WGS) entry which is preliminary data.</text>
</comment>
<name>A0AAD7TJW0_9APHY</name>
<evidence type="ECO:0000256" key="1">
    <source>
        <dbReference type="SAM" id="MobiDB-lite"/>
    </source>
</evidence>
<evidence type="ECO:0008006" key="4">
    <source>
        <dbReference type="Google" id="ProtNLM"/>
    </source>
</evidence>
<feature type="region of interest" description="Disordered" evidence="1">
    <location>
        <begin position="126"/>
        <end position="152"/>
    </location>
</feature>
<feature type="compositionally biased region" description="Polar residues" evidence="1">
    <location>
        <begin position="131"/>
        <end position="152"/>
    </location>
</feature>